<dbReference type="InParanoid" id="A0A0U5CPL7"/>
<keyword evidence="3" id="KW-1185">Reference proteome</keyword>
<dbReference type="SUPFAM" id="SSF53756">
    <property type="entry name" value="UDP-Glycosyltransferase/glycogen phosphorylase"/>
    <property type="match status" value="1"/>
</dbReference>
<organism evidence="2 3">
    <name type="scientific">Candidatus Protochlamydia naegleriophila</name>
    <dbReference type="NCBI Taxonomy" id="389348"/>
    <lineage>
        <taxon>Bacteria</taxon>
        <taxon>Pseudomonadati</taxon>
        <taxon>Chlamydiota</taxon>
        <taxon>Chlamydiia</taxon>
        <taxon>Parachlamydiales</taxon>
        <taxon>Parachlamydiaceae</taxon>
        <taxon>Candidatus Protochlamydia</taxon>
    </lineage>
</organism>
<dbReference type="RefSeq" id="WP_051981945.1">
    <property type="nucleotide sequence ID" value="NZ_LN879502.1"/>
</dbReference>
<keyword evidence="2" id="KW-0808">Transferase</keyword>
<sequence>MRGLMGIVWVVMLFCMPNSLKLHARPLEINLFSEKNGKGLESDQKIMEKVLAELGHHVHCRYLYEPAINPSNVDVNIFFQVIPEQWLPYASHNWFIPNPEWYTQEKGLLDRVDLILCRTREVERIFRSLSLETYFLGFTSVDCYKSEYQKNFSQLFHLCGQNRQKGTLPLVNLWQQNSTLPLLVLVEQIHLGQSFPNSNNLYLISQRVEEPTLRFLQNTSGIHLCPSETEGFGHYIMEAMSSGAVVVTTNAPPMNEFITDERCLVDVESSAPERLGVKYYIGSAALEKTLQKLASIPIHEKRRMGWDNRINFLKKEAEFKENLSRLLLQIGESACRRM</sequence>
<gene>
    <name evidence="2" type="ORF">PNK_1051</name>
</gene>
<evidence type="ECO:0000313" key="3">
    <source>
        <dbReference type="Proteomes" id="UP000069902"/>
    </source>
</evidence>
<name>A0A0U5CPL7_9BACT</name>
<accession>A0A0U5CPL7</accession>
<dbReference type="Gene3D" id="3.40.50.2000">
    <property type="entry name" value="Glycogen Phosphorylase B"/>
    <property type="match status" value="1"/>
</dbReference>
<reference evidence="3" key="1">
    <citation type="submission" date="2015-09" db="EMBL/GenBank/DDBJ databases">
        <authorList>
            <person name="Bertelli C."/>
        </authorList>
    </citation>
    <scope>NUCLEOTIDE SEQUENCE [LARGE SCALE GENOMIC DNA]</scope>
    <source>
        <strain evidence="3">KNic</strain>
    </source>
</reference>
<dbReference type="AlphaFoldDB" id="A0A0U5CPL7"/>
<protein>
    <submittedName>
        <fullName evidence="2">Putative glycosyltransferase</fullName>
    </submittedName>
</protein>
<evidence type="ECO:0000259" key="1">
    <source>
        <dbReference type="Pfam" id="PF00534"/>
    </source>
</evidence>
<dbReference type="KEGG" id="pnl:PNK_1051"/>
<proteinExistence type="predicted"/>
<dbReference type="GO" id="GO:0016757">
    <property type="term" value="F:glycosyltransferase activity"/>
    <property type="evidence" value="ECO:0007669"/>
    <property type="project" value="InterPro"/>
</dbReference>
<dbReference type="Proteomes" id="UP000069902">
    <property type="component" value="Chromosome cPNK"/>
</dbReference>
<evidence type="ECO:0000313" key="2">
    <source>
        <dbReference type="EMBL" id="CUI16668.1"/>
    </source>
</evidence>
<dbReference type="Pfam" id="PF00534">
    <property type="entry name" value="Glycos_transf_1"/>
    <property type="match status" value="1"/>
</dbReference>
<dbReference type="EMBL" id="LN879502">
    <property type="protein sequence ID" value="CUI16668.1"/>
    <property type="molecule type" value="Genomic_DNA"/>
</dbReference>
<dbReference type="STRING" id="389348.PNK_1051"/>
<feature type="domain" description="Glycosyl transferase family 1" evidence="1">
    <location>
        <begin position="207"/>
        <end position="265"/>
    </location>
</feature>
<dbReference type="PATRIC" id="fig|389348.3.peg.1159"/>
<dbReference type="InterPro" id="IPR001296">
    <property type="entry name" value="Glyco_trans_1"/>
</dbReference>